<protein>
    <recommendedName>
        <fullName evidence="3">CopG family transcriptional regulator</fullName>
    </recommendedName>
</protein>
<dbReference type="EMBL" id="MWQY01000008">
    <property type="protein sequence ID" value="ORC35678.1"/>
    <property type="molecule type" value="Genomic_DNA"/>
</dbReference>
<sequence length="94" mass="10506">MKKESVVTFKADERLAELLHALPNRSEFIRRALLEALDSTCPLCQGSGILSPSQREHWKEFSRHHRVGQCGDGCGESILFCDYQASLKSGNGKE</sequence>
<dbReference type="Proteomes" id="UP000192343">
    <property type="component" value="Unassembled WGS sequence"/>
</dbReference>
<dbReference type="STRING" id="1963862.B4O97_08525"/>
<organism evidence="1 2">
    <name type="scientific">Marispirochaeta aestuarii</name>
    <dbReference type="NCBI Taxonomy" id="1963862"/>
    <lineage>
        <taxon>Bacteria</taxon>
        <taxon>Pseudomonadati</taxon>
        <taxon>Spirochaetota</taxon>
        <taxon>Spirochaetia</taxon>
        <taxon>Spirochaetales</taxon>
        <taxon>Spirochaetaceae</taxon>
        <taxon>Marispirochaeta</taxon>
    </lineage>
</organism>
<keyword evidence="2" id="KW-1185">Reference proteome</keyword>
<gene>
    <name evidence="1" type="ORF">B4O97_08525</name>
</gene>
<evidence type="ECO:0008006" key="3">
    <source>
        <dbReference type="Google" id="ProtNLM"/>
    </source>
</evidence>
<dbReference type="RefSeq" id="WP_083050012.1">
    <property type="nucleotide sequence ID" value="NZ_CAXXQO010000003.1"/>
</dbReference>
<evidence type="ECO:0000313" key="2">
    <source>
        <dbReference type="Proteomes" id="UP000192343"/>
    </source>
</evidence>
<accession>A0A1Y1RYS0</accession>
<proteinExistence type="predicted"/>
<dbReference type="AlphaFoldDB" id="A0A1Y1RYS0"/>
<evidence type="ECO:0000313" key="1">
    <source>
        <dbReference type="EMBL" id="ORC35678.1"/>
    </source>
</evidence>
<comment type="caution">
    <text evidence="1">The sequence shown here is derived from an EMBL/GenBank/DDBJ whole genome shotgun (WGS) entry which is preliminary data.</text>
</comment>
<reference evidence="1 2" key="1">
    <citation type="submission" date="2017-03" db="EMBL/GenBank/DDBJ databases">
        <title>Draft Genome sequence of Marispirochaeta sp. strain JC444.</title>
        <authorList>
            <person name="Shivani Y."/>
            <person name="Subhash Y."/>
            <person name="Sasikala C."/>
            <person name="Ramana C."/>
        </authorList>
    </citation>
    <scope>NUCLEOTIDE SEQUENCE [LARGE SCALE GENOMIC DNA]</scope>
    <source>
        <strain evidence="1 2">JC444</strain>
    </source>
</reference>
<name>A0A1Y1RYS0_9SPIO</name>
<dbReference type="OrthoDB" id="370292at2"/>